<proteinExistence type="inferred from homology"/>
<dbReference type="GO" id="GO:1990072">
    <property type="term" value="C:TRAPPIII protein complex"/>
    <property type="evidence" value="ECO:0007669"/>
    <property type="project" value="EnsemblFungi"/>
</dbReference>
<dbReference type="PANTHER" id="PTHR23249">
    <property type="entry name" value="TRAFFICKING PROTEIN PARTICLE COMPLEX SUBUNIT"/>
    <property type="match status" value="1"/>
</dbReference>
<keyword evidence="4 7" id="KW-0931">ER-Golgi transport</keyword>
<dbReference type="GO" id="GO:1990071">
    <property type="term" value="C:TRAPPII protein complex"/>
    <property type="evidence" value="ECO:0007669"/>
    <property type="project" value="EnsemblFungi"/>
</dbReference>
<dbReference type="STRING" id="669874.A0A1E4TRF8"/>
<evidence type="ECO:0000313" key="9">
    <source>
        <dbReference type="Proteomes" id="UP000094236"/>
    </source>
</evidence>
<dbReference type="GO" id="GO:0051276">
    <property type="term" value="P:chromosome organization"/>
    <property type="evidence" value="ECO:0007669"/>
    <property type="project" value="EnsemblFungi"/>
</dbReference>
<dbReference type="EMBL" id="KV454016">
    <property type="protein sequence ID" value="ODV94258.1"/>
    <property type="molecule type" value="Genomic_DNA"/>
</dbReference>
<dbReference type="GO" id="GO:0005783">
    <property type="term" value="C:endoplasmic reticulum"/>
    <property type="evidence" value="ECO:0007669"/>
    <property type="project" value="UniProtKB-SubCell"/>
</dbReference>
<dbReference type="Gene3D" id="3.30.450.70">
    <property type="match status" value="1"/>
</dbReference>
<dbReference type="GO" id="GO:1990070">
    <property type="term" value="C:TRAPPI protein complex"/>
    <property type="evidence" value="ECO:0007669"/>
    <property type="project" value="EnsemblFungi"/>
</dbReference>
<evidence type="ECO:0000256" key="2">
    <source>
        <dbReference type="ARBA" id="ARBA00022448"/>
    </source>
</evidence>
<evidence type="ECO:0000256" key="3">
    <source>
        <dbReference type="ARBA" id="ARBA00022824"/>
    </source>
</evidence>
<comment type="subunit">
    <text evidence="7">Part of the multisubunit transport protein particle (TRAPP) complex.</text>
</comment>
<dbReference type="SUPFAM" id="SSF64356">
    <property type="entry name" value="SNARE-like"/>
    <property type="match status" value="1"/>
</dbReference>
<sequence>MIMIYSLYILNRAGGLIYQKDFNKGLKKITTNDYLILSGILHGVHAIASNISPPSAIPSTIYNNPSFTNTNKSGLKSIETDFFKMFIFQSLTGIKFVLITSNNPISKEPENINTSNPDSFSSSDISINRNINETESILRKIYALYSDYVMKNPFYSLEMPIRCDLFDLKLTDLIKSFSQP</sequence>
<dbReference type="SMART" id="SM01399">
    <property type="entry name" value="Sybindin"/>
    <property type="match status" value="1"/>
</dbReference>
<evidence type="ECO:0000313" key="8">
    <source>
        <dbReference type="EMBL" id="ODV94258.1"/>
    </source>
</evidence>
<accession>A0A1E4TRF8</accession>
<keyword evidence="9" id="KW-1185">Reference proteome</keyword>
<keyword evidence="5 7" id="KW-0333">Golgi apparatus</keyword>
<keyword evidence="3 7" id="KW-0256">Endoplasmic reticulum</keyword>
<dbReference type="GO" id="GO:0006888">
    <property type="term" value="P:endoplasmic reticulum to Golgi vesicle-mediated transport"/>
    <property type="evidence" value="ECO:0007669"/>
    <property type="project" value="UniProtKB-UniRule"/>
</dbReference>
<dbReference type="InterPro" id="IPR007233">
    <property type="entry name" value="TRAPPC"/>
</dbReference>
<comment type="subcellular location">
    <subcellularLocation>
        <location evidence="7">Endoplasmic reticulum</location>
    </subcellularLocation>
    <subcellularLocation>
        <location evidence="7">Golgi apparatus</location>
        <location evidence="7">cis-Golgi network</location>
    </subcellularLocation>
    <subcellularLocation>
        <location evidence="1">Golgi apparatus</location>
    </subcellularLocation>
</comment>
<evidence type="ECO:0000256" key="5">
    <source>
        <dbReference type="ARBA" id="ARBA00023034"/>
    </source>
</evidence>
<evidence type="ECO:0000256" key="1">
    <source>
        <dbReference type="ARBA" id="ARBA00004555"/>
    </source>
</evidence>
<dbReference type="OrthoDB" id="246406at2759"/>
<evidence type="ECO:0000256" key="7">
    <source>
        <dbReference type="RuleBase" id="RU366065"/>
    </source>
</evidence>
<evidence type="ECO:0000256" key="4">
    <source>
        <dbReference type="ARBA" id="ARBA00022892"/>
    </source>
</evidence>
<reference evidence="9" key="1">
    <citation type="submission" date="2016-05" db="EMBL/GenBank/DDBJ databases">
        <title>Comparative genomics of biotechnologically important yeasts.</title>
        <authorList>
            <consortium name="DOE Joint Genome Institute"/>
            <person name="Riley R."/>
            <person name="Haridas S."/>
            <person name="Wolfe K.H."/>
            <person name="Lopes M.R."/>
            <person name="Hittinger C.T."/>
            <person name="Goker M."/>
            <person name="Salamov A."/>
            <person name="Wisecaver J."/>
            <person name="Long T.M."/>
            <person name="Aerts A.L."/>
            <person name="Barry K."/>
            <person name="Choi C."/>
            <person name="Clum A."/>
            <person name="Coughlan A.Y."/>
            <person name="Deshpande S."/>
            <person name="Douglass A.P."/>
            <person name="Hanson S.J."/>
            <person name="Klenk H.-P."/>
            <person name="Labutti K."/>
            <person name="Lapidus A."/>
            <person name="Lindquist E."/>
            <person name="Lipzen A."/>
            <person name="Meier-Kolthoff J.P."/>
            <person name="Ohm R.A."/>
            <person name="Otillar R.P."/>
            <person name="Pangilinan J."/>
            <person name="Peng Y."/>
            <person name="Rokas A."/>
            <person name="Rosa C.A."/>
            <person name="Scheuner C."/>
            <person name="Sibirny A.A."/>
            <person name="Slot J.C."/>
            <person name="Stielow J.B."/>
            <person name="Sun H."/>
            <person name="Kurtzman C.P."/>
            <person name="Blackwell M."/>
            <person name="Grigoriev I.V."/>
            <person name="Jeffries T.W."/>
        </authorList>
    </citation>
    <scope>NUCLEOTIDE SEQUENCE [LARGE SCALE GENOMIC DNA]</scope>
    <source>
        <strain evidence="9">NRRL Y-2460</strain>
    </source>
</reference>
<name>A0A1E4TRF8_PACTA</name>
<dbReference type="GO" id="GO:0005085">
    <property type="term" value="F:guanyl-nucleotide exchange factor activity"/>
    <property type="evidence" value="ECO:0007669"/>
    <property type="project" value="EnsemblFungi"/>
</dbReference>
<keyword evidence="2 7" id="KW-0813">Transport</keyword>
<dbReference type="InterPro" id="IPR011012">
    <property type="entry name" value="Longin-like_dom_sf"/>
</dbReference>
<dbReference type="CDD" id="cd14856">
    <property type="entry name" value="TRAPPC4_synbindin"/>
    <property type="match status" value="1"/>
</dbReference>
<evidence type="ECO:0000256" key="6">
    <source>
        <dbReference type="ARBA" id="ARBA00038179"/>
    </source>
</evidence>
<dbReference type="AlphaFoldDB" id="A0A1E4TRF8"/>
<protein>
    <recommendedName>
        <fullName evidence="7">Trafficking protein particle complex subunit</fullName>
    </recommendedName>
</protein>
<dbReference type="Proteomes" id="UP000094236">
    <property type="component" value="Unassembled WGS sequence"/>
</dbReference>
<dbReference type="Pfam" id="PF04099">
    <property type="entry name" value="Sybindin"/>
    <property type="match status" value="2"/>
</dbReference>
<comment type="similarity">
    <text evidence="6">Belongs to the TRAPP small subunits family. TRAPPC4 subfamily.</text>
</comment>
<organism evidence="8 9">
    <name type="scientific">Pachysolen tannophilus NRRL Y-2460</name>
    <dbReference type="NCBI Taxonomy" id="669874"/>
    <lineage>
        <taxon>Eukaryota</taxon>
        <taxon>Fungi</taxon>
        <taxon>Dikarya</taxon>
        <taxon>Ascomycota</taxon>
        <taxon>Saccharomycotina</taxon>
        <taxon>Pichiomycetes</taxon>
        <taxon>Pachysolenaceae</taxon>
        <taxon>Pachysolen</taxon>
    </lineage>
</organism>
<gene>
    <name evidence="8" type="ORF">PACTADRAFT_51128</name>
</gene>
<dbReference type="PANTHER" id="PTHR23249:SF15">
    <property type="entry name" value="TRAFFICKING PROTEIN PARTICLE COMPLEX SUBUNIT 4"/>
    <property type="match status" value="1"/>
</dbReference>